<reference evidence="2 3" key="1">
    <citation type="submission" date="2018-12" db="EMBL/GenBank/DDBJ databases">
        <authorList>
            <consortium name="Pathogen Informatics"/>
        </authorList>
    </citation>
    <scope>NUCLEOTIDE SEQUENCE [LARGE SCALE GENOMIC DNA]</scope>
    <source>
        <strain evidence="2 3">NCTC10951</strain>
    </source>
</reference>
<dbReference type="SUPFAM" id="SSF109604">
    <property type="entry name" value="HD-domain/PDEase-like"/>
    <property type="match status" value="1"/>
</dbReference>
<accession>A0A448PP28</accession>
<dbReference type="InterPro" id="IPR009218">
    <property type="entry name" value="HD_phosphohydro"/>
</dbReference>
<dbReference type="PANTHER" id="PTHR21174">
    <property type="match status" value="1"/>
</dbReference>
<sequence>MGVIDAPQWLLPAFTRSVKALGATQPPEAIRSAGELLIERWSTPDRRFHNLRHLIDMLARVDELAEESHNPDIMRVACWYHGCVFSSDAEEVSRGNGGEDESASAAFAEADLRHLGLPMETVKRVCCLIVNLKRHMLDDNDIDAQALIDADLGTLAVDPQTYAEYVRLLREEYSHIPLEKYLRGRLTIVSRLLDREHLFHSPLGERWEHAARENLSAEQRRLKEKLVKLAVEQDGRDTQDHQETLALLGAPTPSPTVPATTSAEPAGGAAGSIPHRLDDVAGTAPRTPPLGLRALTPTAQPAPGLPGPSRDGNTLRIDTAELKALRPTASAPSPAAAVSSAPTASSSSVSSSLSSSPSSAASPRTPARGIPAVSTASSTRRPGEAPTERGEAREDRDGEEPMAHTASMESCIADLDLLMCSRSRSDEAEDRRARVQAERDKLAERLRAKTQEAKELREARTGEITPITEEIIDDGAGDL</sequence>
<proteinExistence type="predicted"/>
<organism evidence="2 3">
    <name type="scientific">Actinomyces viscosus</name>
    <dbReference type="NCBI Taxonomy" id="1656"/>
    <lineage>
        <taxon>Bacteria</taxon>
        <taxon>Bacillati</taxon>
        <taxon>Actinomycetota</taxon>
        <taxon>Actinomycetes</taxon>
        <taxon>Actinomycetales</taxon>
        <taxon>Actinomycetaceae</taxon>
        <taxon>Actinomyces</taxon>
    </lineage>
</organism>
<dbReference type="Gene3D" id="1.10.3210.10">
    <property type="entry name" value="Hypothetical protein af1432"/>
    <property type="match status" value="1"/>
</dbReference>
<feature type="compositionally biased region" description="Basic and acidic residues" evidence="1">
    <location>
        <begin position="381"/>
        <end position="402"/>
    </location>
</feature>
<dbReference type="EMBL" id="LR134477">
    <property type="protein sequence ID" value="VEI18152.1"/>
    <property type="molecule type" value="Genomic_DNA"/>
</dbReference>
<evidence type="ECO:0000313" key="2">
    <source>
        <dbReference type="EMBL" id="VEI18152.1"/>
    </source>
</evidence>
<evidence type="ECO:0000313" key="3">
    <source>
        <dbReference type="Proteomes" id="UP000268658"/>
    </source>
</evidence>
<feature type="region of interest" description="Disordered" evidence="1">
    <location>
        <begin position="247"/>
        <end position="314"/>
    </location>
</feature>
<feature type="compositionally biased region" description="Low complexity" evidence="1">
    <location>
        <begin position="327"/>
        <end position="367"/>
    </location>
</feature>
<feature type="compositionally biased region" description="Low complexity" evidence="1">
    <location>
        <begin position="257"/>
        <end position="266"/>
    </location>
</feature>
<feature type="region of interest" description="Disordered" evidence="1">
    <location>
        <begin position="327"/>
        <end position="405"/>
    </location>
</feature>
<feature type="compositionally biased region" description="Acidic residues" evidence="1">
    <location>
        <begin position="470"/>
        <end position="479"/>
    </location>
</feature>
<dbReference type="OrthoDB" id="9808993at2"/>
<dbReference type="PANTHER" id="PTHR21174:SF0">
    <property type="entry name" value="HD PHOSPHOHYDROLASE FAMILY PROTEIN-RELATED"/>
    <property type="match status" value="1"/>
</dbReference>
<dbReference type="KEGG" id="avc:NCTC10951_02557"/>
<protein>
    <submittedName>
        <fullName evidence="2">Uncharacterized protein conserved in bacteria</fullName>
    </submittedName>
</protein>
<feature type="region of interest" description="Disordered" evidence="1">
    <location>
        <begin position="453"/>
        <end position="479"/>
    </location>
</feature>
<gene>
    <name evidence="2" type="ORF">NCTC10951_02557</name>
</gene>
<name>A0A448PP28_ACTVI</name>
<evidence type="ECO:0000256" key="1">
    <source>
        <dbReference type="SAM" id="MobiDB-lite"/>
    </source>
</evidence>
<dbReference type="Proteomes" id="UP000268658">
    <property type="component" value="Chromosome"/>
</dbReference>
<dbReference type="AlphaFoldDB" id="A0A448PP28"/>
<dbReference type="RefSeq" id="WP_126414937.1">
    <property type="nucleotide sequence ID" value="NZ_JASPER010000066.1"/>
</dbReference>